<evidence type="ECO:0000259" key="4">
    <source>
        <dbReference type="Pfam" id="PF08353"/>
    </source>
</evidence>
<dbReference type="GO" id="GO:0140282">
    <property type="term" value="F:carbon-nitrogen ligase activity on lipid II"/>
    <property type="evidence" value="ECO:0007669"/>
    <property type="project" value="UniProtKB-UniRule"/>
</dbReference>
<dbReference type="GO" id="GO:0008360">
    <property type="term" value="P:regulation of cell shape"/>
    <property type="evidence" value="ECO:0007669"/>
    <property type="project" value="UniProtKB-KW"/>
</dbReference>
<feature type="binding site" evidence="2">
    <location>
        <position position="228"/>
    </location>
    <ligand>
        <name>Zn(2+)</name>
        <dbReference type="ChEBI" id="CHEBI:29105"/>
    </ligand>
</feature>
<dbReference type="Pfam" id="PF08353">
    <property type="entry name" value="MurT_C"/>
    <property type="match status" value="1"/>
</dbReference>
<keyword evidence="2" id="KW-0573">Peptidoglycan synthesis</keyword>
<evidence type="ECO:0000313" key="6">
    <source>
        <dbReference type="Proteomes" id="UP000510886"/>
    </source>
</evidence>
<protein>
    <recommendedName>
        <fullName evidence="2">Lipid II isoglutaminyl synthase (glutamine-hydrolyzing) subunit MurT</fullName>
        <ecNumber evidence="2">6.3.5.13</ecNumber>
    </recommendedName>
</protein>
<dbReference type="EMBL" id="CP047418">
    <property type="protein sequence ID" value="QLL78220.1"/>
    <property type="molecule type" value="Genomic_DNA"/>
</dbReference>
<dbReference type="PANTHER" id="PTHR23135">
    <property type="entry name" value="MUR LIGASE FAMILY MEMBER"/>
    <property type="match status" value="1"/>
</dbReference>
<evidence type="ECO:0000256" key="1">
    <source>
        <dbReference type="ARBA" id="ARBA00004752"/>
    </source>
</evidence>
<feature type="active site" evidence="2">
    <location>
        <position position="357"/>
    </location>
</feature>
<evidence type="ECO:0000259" key="3">
    <source>
        <dbReference type="Pfam" id="PF08245"/>
    </source>
</evidence>
<keyword evidence="2" id="KW-0547">Nucleotide-binding</keyword>
<comment type="similarity">
    <text evidence="2">Belongs to the MurCDEF family. MurT subfamily.</text>
</comment>
<keyword evidence="2" id="KW-0862">Zinc</keyword>
<keyword evidence="2" id="KW-0436">Ligase</keyword>
<dbReference type="Gene3D" id="3.40.1190.10">
    <property type="entry name" value="Mur-like, catalytic domain"/>
    <property type="match status" value="1"/>
</dbReference>
<dbReference type="InterPro" id="IPR043703">
    <property type="entry name" value="Lipid_II_synth_MurT"/>
</dbReference>
<feature type="binding site" evidence="2">
    <location>
        <position position="231"/>
    </location>
    <ligand>
        <name>Zn(2+)</name>
        <dbReference type="ChEBI" id="CHEBI:29105"/>
    </ligand>
</feature>
<comment type="catalytic activity">
    <reaction evidence="2">
        <text>beta-D-GlcNAc-(1-&gt;4)-Mur2Ac(oyl-L-Ala-gamma-D-O-P-Glu-L-Lys-D-Ala-D-Ala)-di-trans,octa-cis-undecaprenyl diphosphate + NH4(+) = beta-D-GlcNAc-(1-&gt;4)-Mur2Ac(oyl-L-Ala-D-isoglutaminyl-L-Lys-D-Ala-D-Ala)-di-trans,octa-cis-undecaprenyl diphosphate + phosphate + H(+)</text>
        <dbReference type="Rhea" id="RHEA:57932"/>
        <dbReference type="ChEBI" id="CHEBI:15378"/>
        <dbReference type="ChEBI" id="CHEBI:28938"/>
        <dbReference type="ChEBI" id="CHEBI:43474"/>
        <dbReference type="ChEBI" id="CHEBI:62233"/>
        <dbReference type="ChEBI" id="CHEBI:143132"/>
    </reaction>
</comment>
<comment type="pathway">
    <text evidence="1 2">Cell wall biogenesis; peptidoglycan biosynthesis.</text>
</comment>
<dbReference type="GO" id="GO:0005524">
    <property type="term" value="F:ATP binding"/>
    <property type="evidence" value="ECO:0007669"/>
    <property type="project" value="UniProtKB-UniRule"/>
</dbReference>
<dbReference type="SUPFAM" id="SSF53623">
    <property type="entry name" value="MurD-like peptide ligases, catalytic domain"/>
    <property type="match status" value="1"/>
</dbReference>
<dbReference type="Proteomes" id="UP000510886">
    <property type="component" value="Chromosome"/>
</dbReference>
<dbReference type="HAMAP" id="MF_02214">
    <property type="entry name" value="Lipid_II_synth_MurT"/>
    <property type="match status" value="1"/>
</dbReference>
<dbReference type="InterPro" id="IPR036565">
    <property type="entry name" value="Mur-like_cat_sf"/>
</dbReference>
<dbReference type="PANTHER" id="PTHR23135:SF7">
    <property type="entry name" value="LIPID II ISOGLUTAMINYL SYNTHASE (GLUTAMINE-HYDROLYZING) SUBUNIT MURT"/>
    <property type="match status" value="1"/>
</dbReference>
<feature type="binding site" evidence="2">
    <location>
        <position position="209"/>
    </location>
    <ligand>
        <name>Zn(2+)</name>
        <dbReference type="ChEBI" id="CHEBI:29105"/>
    </ligand>
</feature>
<dbReference type="KEGG" id="lsw:GTO87_06140"/>
<evidence type="ECO:0000256" key="2">
    <source>
        <dbReference type="HAMAP-Rule" id="MF_02214"/>
    </source>
</evidence>
<name>A0A7H9EKH9_9LACO</name>
<feature type="domain" description="Mur ligase central" evidence="3">
    <location>
        <begin position="54"/>
        <end position="281"/>
    </location>
</feature>
<organism evidence="5 6">
    <name type="scientific">Ligilactobacillus saerimneri</name>
    <dbReference type="NCBI Taxonomy" id="228229"/>
    <lineage>
        <taxon>Bacteria</taxon>
        <taxon>Bacillati</taxon>
        <taxon>Bacillota</taxon>
        <taxon>Bacilli</taxon>
        <taxon>Lactobacillales</taxon>
        <taxon>Lactobacillaceae</taxon>
        <taxon>Ligilactobacillus</taxon>
    </lineage>
</organism>
<keyword evidence="2" id="KW-0133">Cell shape</keyword>
<evidence type="ECO:0000313" key="5">
    <source>
        <dbReference type="EMBL" id="QLL78220.1"/>
    </source>
</evidence>
<comment type="function">
    <text evidence="2">The lipid II isoglutaminyl synthase complex catalyzes the formation of alpha-D-isoglutamine in the cell wall lipid II stem peptide. The MurT subunit catalyzes the ATP-dependent amidation of D-glutamate residue of lipid II, converting it to an isoglutamine residue.</text>
</comment>
<proteinExistence type="inferred from homology"/>
<reference evidence="5 6" key="1">
    <citation type="submission" date="2020-01" db="EMBL/GenBank/DDBJ databases">
        <title>Complete and circular genome sequences of six lactobacillus isolates from horses.</title>
        <authorList>
            <person name="Hassan H.M."/>
        </authorList>
    </citation>
    <scope>NUCLEOTIDE SEQUENCE [LARGE SCALE GENOMIC DNA]</scope>
    <source>
        <strain evidence="5 6">1A</strain>
    </source>
</reference>
<comment type="catalytic activity">
    <reaction evidence="2">
        <text>beta-D-GlcNAc-(1-&gt;4)-Mur2Ac(oyl-L-Ala-gamma-D-Glu-L-Lys-D-Ala-D-Ala)-di-trans,octa-cis-undecaprenyl diphosphate + L-glutamine + ATP + H2O = beta-D-GlcNAc-(1-&gt;4)-Mur2Ac(oyl-L-Ala-D-isoglutaminyl-L-Lys-D-Ala-D-Ala)-di-trans,octa-cis-undecaprenyl diphosphate + L-glutamate + ADP + phosphate + H(+)</text>
        <dbReference type="Rhea" id="RHEA:57928"/>
        <dbReference type="ChEBI" id="CHEBI:15377"/>
        <dbReference type="ChEBI" id="CHEBI:15378"/>
        <dbReference type="ChEBI" id="CHEBI:29985"/>
        <dbReference type="ChEBI" id="CHEBI:30616"/>
        <dbReference type="ChEBI" id="CHEBI:43474"/>
        <dbReference type="ChEBI" id="CHEBI:58359"/>
        <dbReference type="ChEBI" id="CHEBI:60033"/>
        <dbReference type="ChEBI" id="CHEBI:62233"/>
        <dbReference type="ChEBI" id="CHEBI:456216"/>
        <dbReference type="EC" id="6.3.5.13"/>
    </reaction>
</comment>
<dbReference type="GO" id="GO:0009252">
    <property type="term" value="P:peptidoglycan biosynthetic process"/>
    <property type="evidence" value="ECO:0007669"/>
    <property type="project" value="UniProtKB-UniRule"/>
</dbReference>
<dbReference type="RefSeq" id="WP_180848501.1">
    <property type="nucleotide sequence ID" value="NZ_CANCVW010000017.1"/>
</dbReference>
<dbReference type="InterPro" id="IPR013564">
    <property type="entry name" value="MurT_C"/>
</dbReference>
<gene>
    <name evidence="2" type="primary">murT</name>
    <name evidence="5" type="ORF">GTO87_06140</name>
</gene>
<dbReference type="EC" id="6.3.5.13" evidence="2"/>
<comment type="subunit">
    <text evidence="2">Forms a heterodimer with GatD.</text>
</comment>
<comment type="catalytic activity">
    <reaction evidence="2">
        <text>beta-D-GlcNAc-(1-&gt;4)-Mur2Ac(oyl-L-Ala-gamma-D-Glu-L-Lys-D-Ala-D-Ala)-di-trans,octa-cis-undecaprenyl diphosphate + ATP = beta-D-GlcNAc-(1-&gt;4)-Mur2Ac(oyl-L-Ala-gamma-D-O-P-Glu-L-Lys-D-Ala-D-Ala)-di-trans,octa-cis-undecaprenyl diphosphate + ADP</text>
        <dbReference type="Rhea" id="RHEA:59488"/>
        <dbReference type="ChEBI" id="CHEBI:30616"/>
        <dbReference type="ChEBI" id="CHEBI:60033"/>
        <dbReference type="ChEBI" id="CHEBI:143132"/>
        <dbReference type="ChEBI" id="CHEBI:456216"/>
    </reaction>
</comment>
<keyword evidence="2" id="KW-0479">Metal-binding</keyword>
<dbReference type="InterPro" id="IPR013221">
    <property type="entry name" value="Mur_ligase_cen"/>
</dbReference>
<sequence>MSLRSSIAITAGKSSYWFLHKFRHGGTSFPGKLALALDPKVLRTLAKDYDIVVITGTNGKTLTTALTVKALKAKYTQILTNPSGSNMIQGITGAFLTAQKGANGKKLAVLETDEANVPIICQYVTPKAFVLTNIFRDQMDRYGEIYTTYDKIITGIKMAPEATIIANGDAPIFNSKKLPNPTIYYGFNNQPDQEQMAPANTDGLLCPKCQHILHYKQRSYSNLGKYYCPNCSFARPELTYQMTQIVDQTPASSTFVINGQEVTLHIGGTYNIYNALAAFSVASFFGVEPQASAQMLSDKDEKVFGRQEVIRLGEKEVTLILVKNPVGLDQVLQMIKTDQEPFSLAVLLNANYADGIDTSWIWDGRFEDLPFARIPAVLAGGERYKDIAFRLRVAGVSEDRFAERPDLDDVLAYIKHMPTDHVYVLATYTAVLQLREKLANEGYIKGGMD</sequence>
<dbReference type="GO" id="GO:0071555">
    <property type="term" value="P:cell wall organization"/>
    <property type="evidence" value="ECO:0007669"/>
    <property type="project" value="UniProtKB-KW"/>
</dbReference>
<keyword evidence="2" id="KW-0961">Cell wall biogenesis/degradation</keyword>
<dbReference type="GO" id="GO:0008270">
    <property type="term" value="F:zinc ion binding"/>
    <property type="evidence" value="ECO:0007669"/>
    <property type="project" value="UniProtKB-UniRule"/>
</dbReference>
<dbReference type="UniPathway" id="UPA00219"/>
<feature type="domain" description="Lipid II isoglutaminyl synthase (glutamine-hydrolyzing) subunit MurT C-terminal" evidence="4">
    <location>
        <begin position="321"/>
        <end position="430"/>
    </location>
</feature>
<accession>A0A7H9EKH9</accession>
<dbReference type="AlphaFoldDB" id="A0A7H9EKH9"/>
<keyword evidence="2" id="KW-0067">ATP-binding</keyword>
<dbReference type="GO" id="GO:0016881">
    <property type="term" value="F:acid-amino acid ligase activity"/>
    <property type="evidence" value="ECO:0007669"/>
    <property type="project" value="InterPro"/>
</dbReference>
<feature type="binding site" evidence="2">
    <location>
        <position position="206"/>
    </location>
    <ligand>
        <name>Zn(2+)</name>
        <dbReference type="ChEBI" id="CHEBI:29105"/>
    </ligand>
</feature>
<dbReference type="Pfam" id="PF08245">
    <property type="entry name" value="Mur_ligase_M"/>
    <property type="match status" value="1"/>
</dbReference>